<dbReference type="Gene3D" id="3.40.50.300">
    <property type="entry name" value="P-loop containing nucleotide triphosphate hydrolases"/>
    <property type="match status" value="1"/>
</dbReference>
<dbReference type="PANTHER" id="PTHR36978">
    <property type="entry name" value="P-LOOP CONTAINING NUCLEOTIDE TRIPHOSPHATE HYDROLASE"/>
    <property type="match status" value="1"/>
</dbReference>
<accession>A0A6V8QSS1</accession>
<sequence>MGVPTARLIDQKPEAPKGGVEMEVLVLGMPRTGTLSILSAFKILGYKPFHASMMDQYPYQLPLYTEALQAKYEKTTEPYGRKEFDKLFMGKWNVSCNMPGSLLADELINAYPNAKIILTTRDVDKWQRSMKESVDAAVKWKTFDWLASWDSVVIGPWWKYHKYQHYLRPILAPNGERQAYLDHYKRINEIVPPDRVLNFSVAEGWEPLCNFLGKDIPHGVADACGFCCV</sequence>
<dbReference type="Pfam" id="PF17784">
    <property type="entry name" value="Sulfotransfer_4"/>
    <property type="match status" value="1"/>
</dbReference>
<comment type="caution">
    <text evidence="1">The sequence shown here is derived from an EMBL/GenBank/DDBJ whole genome shotgun (WGS) entry which is preliminary data.</text>
</comment>
<dbReference type="SUPFAM" id="SSF52540">
    <property type="entry name" value="P-loop containing nucleoside triphosphate hydrolases"/>
    <property type="match status" value="1"/>
</dbReference>
<dbReference type="PANTHER" id="PTHR36978:SF4">
    <property type="entry name" value="P-LOOP CONTAINING NUCLEOSIDE TRIPHOSPHATE HYDROLASE PROTEIN"/>
    <property type="match status" value="1"/>
</dbReference>
<evidence type="ECO:0000313" key="1">
    <source>
        <dbReference type="EMBL" id="GFP55631.1"/>
    </source>
</evidence>
<organism evidence="1 2">
    <name type="scientific">Trichoderma asperellum</name>
    <name type="common">Filamentous fungus</name>
    <dbReference type="NCBI Taxonomy" id="101201"/>
    <lineage>
        <taxon>Eukaryota</taxon>
        <taxon>Fungi</taxon>
        <taxon>Dikarya</taxon>
        <taxon>Ascomycota</taxon>
        <taxon>Pezizomycotina</taxon>
        <taxon>Sordariomycetes</taxon>
        <taxon>Hypocreomycetidae</taxon>
        <taxon>Hypocreales</taxon>
        <taxon>Hypocreaceae</taxon>
        <taxon>Trichoderma</taxon>
    </lineage>
</organism>
<dbReference type="AlphaFoldDB" id="A0A6V8QSS1"/>
<dbReference type="EMBL" id="BLZH01000005">
    <property type="protein sequence ID" value="GFP55631.1"/>
    <property type="molecule type" value="Genomic_DNA"/>
</dbReference>
<evidence type="ECO:0000313" key="2">
    <source>
        <dbReference type="Proteomes" id="UP000517252"/>
    </source>
</evidence>
<proteinExistence type="predicted"/>
<dbReference type="OrthoDB" id="408152at2759"/>
<name>A0A6V8QSS1_TRIAP</name>
<dbReference type="Proteomes" id="UP000517252">
    <property type="component" value="Unassembled WGS sequence"/>
</dbReference>
<dbReference type="InterPro" id="IPR027417">
    <property type="entry name" value="P-loop_NTPase"/>
</dbReference>
<protein>
    <submittedName>
        <fullName evidence="1">Uncharacterized protein</fullName>
    </submittedName>
</protein>
<reference evidence="1 2" key="1">
    <citation type="submission" date="2020-07" db="EMBL/GenBank/DDBJ databases">
        <title>Trichoderma asperellum IC-1 whole genome shotgun sequence.</title>
        <authorList>
            <person name="Kanamasa S."/>
            <person name="Takahashi H."/>
        </authorList>
    </citation>
    <scope>NUCLEOTIDE SEQUENCE [LARGE SCALE GENOMIC DNA]</scope>
    <source>
        <strain evidence="1 2">IC-1</strain>
    </source>
</reference>
<gene>
    <name evidence="1" type="ORF">TASIC1_0005048900</name>
</gene>
<dbReference type="InterPro" id="IPR040632">
    <property type="entry name" value="Sulfotransfer_4"/>
</dbReference>